<dbReference type="GO" id="GO:0016192">
    <property type="term" value="P:vesicle-mediated transport"/>
    <property type="evidence" value="ECO:0007669"/>
    <property type="project" value="InterPro"/>
</dbReference>
<dbReference type="AlphaFoldDB" id="A0A151NU80"/>
<keyword evidence="10" id="KW-1185">Reference proteome</keyword>
<dbReference type="STRING" id="8496.A0A151NU80"/>
<feature type="domain" description="Yip1" evidence="8">
    <location>
        <begin position="94"/>
        <end position="267"/>
    </location>
</feature>
<comment type="similarity">
    <text evidence="2 6">Belongs to the YIP1 family.</text>
</comment>
<feature type="transmembrane region" description="Helical" evidence="6">
    <location>
        <begin position="154"/>
        <end position="175"/>
    </location>
</feature>
<feature type="transmembrane region" description="Helical" evidence="6">
    <location>
        <begin position="252"/>
        <end position="274"/>
    </location>
</feature>
<dbReference type="EMBL" id="AKHW03001975">
    <property type="protein sequence ID" value="KYO40314.1"/>
    <property type="molecule type" value="Genomic_DNA"/>
</dbReference>
<evidence type="ECO:0000256" key="6">
    <source>
        <dbReference type="RuleBase" id="RU361264"/>
    </source>
</evidence>
<dbReference type="Proteomes" id="UP000050525">
    <property type="component" value="Unassembled WGS sequence"/>
</dbReference>
<dbReference type="PANTHER" id="PTHR12822">
    <property type="entry name" value="PROTEIN YIPF"/>
    <property type="match status" value="1"/>
</dbReference>
<evidence type="ECO:0000256" key="4">
    <source>
        <dbReference type="ARBA" id="ARBA00022989"/>
    </source>
</evidence>
<dbReference type="GO" id="GO:0000139">
    <property type="term" value="C:Golgi membrane"/>
    <property type="evidence" value="ECO:0007669"/>
    <property type="project" value="UniProtKB-SubCell"/>
</dbReference>
<accession>A0A151NU80</accession>
<keyword evidence="3 6" id="KW-0812">Transmembrane</keyword>
<comment type="subcellular location">
    <subcellularLocation>
        <location evidence="6">Golgi apparatus membrane</location>
        <topology evidence="6">Multi-pass membrane protein</topology>
    </subcellularLocation>
    <subcellularLocation>
        <location evidence="1">Golgi apparatus</location>
        <location evidence="1">cis-Golgi network membrane</location>
        <topology evidence="1">Multi-pass membrane protein</topology>
    </subcellularLocation>
</comment>
<feature type="transmembrane region" description="Helical" evidence="6">
    <location>
        <begin position="218"/>
        <end position="240"/>
    </location>
</feature>
<feature type="region of interest" description="Disordered" evidence="7">
    <location>
        <begin position="40"/>
        <end position="63"/>
    </location>
</feature>
<protein>
    <recommendedName>
        <fullName evidence="6">Protein YIPF</fullName>
    </recommendedName>
</protein>
<proteinExistence type="inferred from homology"/>
<evidence type="ECO:0000256" key="7">
    <source>
        <dbReference type="SAM" id="MobiDB-lite"/>
    </source>
</evidence>
<reference evidence="9 10" key="1">
    <citation type="journal article" date="2012" name="Genome Biol.">
        <title>Sequencing three crocodilian genomes to illuminate the evolution of archosaurs and amniotes.</title>
        <authorList>
            <person name="St John J.A."/>
            <person name="Braun E.L."/>
            <person name="Isberg S.R."/>
            <person name="Miles L.G."/>
            <person name="Chong A.Y."/>
            <person name="Gongora J."/>
            <person name="Dalzell P."/>
            <person name="Moran C."/>
            <person name="Bed'hom B."/>
            <person name="Abzhanov A."/>
            <person name="Burgess S.C."/>
            <person name="Cooksey A.M."/>
            <person name="Castoe T.A."/>
            <person name="Crawford N.G."/>
            <person name="Densmore L.D."/>
            <person name="Drew J.C."/>
            <person name="Edwards S.V."/>
            <person name="Faircloth B.C."/>
            <person name="Fujita M.K."/>
            <person name="Greenwold M.J."/>
            <person name="Hoffmann F.G."/>
            <person name="Howard J.M."/>
            <person name="Iguchi T."/>
            <person name="Janes D.E."/>
            <person name="Khan S.Y."/>
            <person name="Kohno S."/>
            <person name="de Koning A.J."/>
            <person name="Lance S.L."/>
            <person name="McCarthy F.M."/>
            <person name="McCormack J.E."/>
            <person name="Merchant M.E."/>
            <person name="Peterson D.G."/>
            <person name="Pollock D.D."/>
            <person name="Pourmand N."/>
            <person name="Raney B.J."/>
            <person name="Roessler K.A."/>
            <person name="Sanford J.R."/>
            <person name="Sawyer R.H."/>
            <person name="Schmidt C.J."/>
            <person name="Triplett E.W."/>
            <person name="Tuberville T.D."/>
            <person name="Venegas-Anaya M."/>
            <person name="Howard J.T."/>
            <person name="Jarvis E.D."/>
            <person name="Guillette L.J.Jr."/>
            <person name="Glenn T.C."/>
            <person name="Green R.E."/>
            <person name="Ray D.A."/>
        </authorList>
    </citation>
    <scope>NUCLEOTIDE SEQUENCE [LARGE SCALE GENOMIC DNA]</scope>
    <source>
        <strain evidence="9">KSC_2009_1</strain>
    </source>
</reference>
<organism evidence="9 10">
    <name type="scientific">Alligator mississippiensis</name>
    <name type="common">American alligator</name>
    <dbReference type="NCBI Taxonomy" id="8496"/>
    <lineage>
        <taxon>Eukaryota</taxon>
        <taxon>Metazoa</taxon>
        <taxon>Chordata</taxon>
        <taxon>Craniata</taxon>
        <taxon>Vertebrata</taxon>
        <taxon>Euteleostomi</taxon>
        <taxon>Archelosauria</taxon>
        <taxon>Archosauria</taxon>
        <taxon>Crocodylia</taxon>
        <taxon>Alligatoridae</taxon>
        <taxon>Alligatorinae</taxon>
        <taxon>Alligator</taxon>
    </lineage>
</organism>
<dbReference type="PANTHER" id="PTHR12822:SF3">
    <property type="entry name" value="PROTEIN YIPF2"/>
    <property type="match status" value="1"/>
</dbReference>
<evidence type="ECO:0000256" key="5">
    <source>
        <dbReference type="ARBA" id="ARBA00023136"/>
    </source>
</evidence>
<evidence type="ECO:0000313" key="10">
    <source>
        <dbReference type="Proteomes" id="UP000050525"/>
    </source>
</evidence>
<dbReference type="InterPro" id="IPR006977">
    <property type="entry name" value="Yip1_dom"/>
</dbReference>
<evidence type="ECO:0000256" key="1">
    <source>
        <dbReference type="ARBA" id="ARBA00004257"/>
    </source>
</evidence>
<dbReference type="GO" id="GO:0031267">
    <property type="term" value="F:small GTPase binding"/>
    <property type="evidence" value="ECO:0007669"/>
    <property type="project" value="InterPro"/>
</dbReference>
<dbReference type="Pfam" id="PF04893">
    <property type="entry name" value="Yip1"/>
    <property type="match status" value="1"/>
</dbReference>
<feature type="transmembrane region" description="Helical" evidence="6">
    <location>
        <begin position="182"/>
        <end position="206"/>
    </location>
</feature>
<sequence>MAASDQLRFHEFDEAADLLAATPDATTTSVSERQSHVALDVGSSYDENEEGDESDKTELLSGQKQPPSFWTFEYYQAFFDVDTYQVLDRIKGSLLPLPGKNFVRHYLRNNPDLYGPFWICTTLVFTLAISGNLSNFLEKHGNTSFRYSPQFHKVTIAGVAIYCYAGLVPLALWGYLQWRKGVCLNVASYTLLETVCVYGYSLSVYIPASVLWLIPVSWLQWLLIATAMTLSGSVLVLTFWPLIRLDSRAATLAVLTIVLALHALLAVGCKLYFFQKPLHDYPPPFLKDGSQGFKQQLRHLLWEHGTDSEEQDPGARWSLCQGMTGLCEAISQLPKPVQMDAPSHPL</sequence>
<keyword evidence="5 6" id="KW-0472">Membrane</keyword>
<dbReference type="InterPro" id="IPR039765">
    <property type="entry name" value="Yip5/YIPF1/YIPF2"/>
</dbReference>
<evidence type="ECO:0000313" key="9">
    <source>
        <dbReference type="EMBL" id="KYO40314.1"/>
    </source>
</evidence>
<evidence type="ECO:0000256" key="3">
    <source>
        <dbReference type="ARBA" id="ARBA00022692"/>
    </source>
</evidence>
<comment type="caution">
    <text evidence="9">The sequence shown here is derived from an EMBL/GenBank/DDBJ whole genome shotgun (WGS) entry which is preliminary data.</text>
</comment>
<name>A0A151NU80_ALLMI</name>
<feature type="compositionally biased region" description="Acidic residues" evidence="7">
    <location>
        <begin position="46"/>
        <end position="55"/>
    </location>
</feature>
<evidence type="ECO:0000259" key="8">
    <source>
        <dbReference type="Pfam" id="PF04893"/>
    </source>
</evidence>
<feature type="transmembrane region" description="Helical" evidence="6">
    <location>
        <begin position="113"/>
        <end position="134"/>
    </location>
</feature>
<keyword evidence="4 6" id="KW-1133">Transmembrane helix</keyword>
<evidence type="ECO:0000256" key="2">
    <source>
        <dbReference type="ARBA" id="ARBA00010596"/>
    </source>
</evidence>
<gene>
    <name evidence="9" type="primary">YIPF2</name>
    <name evidence="9" type="ORF">Y1Q_0008997</name>
</gene>